<protein>
    <submittedName>
        <fullName evidence="2">Uncharacterized protein</fullName>
    </submittedName>
</protein>
<feature type="region of interest" description="Disordered" evidence="1">
    <location>
        <begin position="69"/>
        <end position="98"/>
    </location>
</feature>
<name>A0AAE1A3Q8_9GAST</name>
<comment type="caution">
    <text evidence="2">The sequence shown here is derived from an EMBL/GenBank/DDBJ whole genome shotgun (WGS) entry which is preliminary data.</text>
</comment>
<accession>A0AAE1A3Q8</accession>
<keyword evidence="3" id="KW-1185">Reference proteome</keyword>
<evidence type="ECO:0000313" key="3">
    <source>
        <dbReference type="Proteomes" id="UP001283361"/>
    </source>
</evidence>
<reference evidence="2" key="1">
    <citation type="journal article" date="2023" name="G3 (Bethesda)">
        <title>A reference genome for the long-term kleptoplast-retaining sea slug Elysia crispata morphotype clarki.</title>
        <authorList>
            <person name="Eastman K.E."/>
            <person name="Pendleton A.L."/>
            <person name="Shaikh M.A."/>
            <person name="Suttiyut T."/>
            <person name="Ogas R."/>
            <person name="Tomko P."/>
            <person name="Gavelis G."/>
            <person name="Widhalm J.R."/>
            <person name="Wisecaver J.H."/>
        </authorList>
    </citation>
    <scope>NUCLEOTIDE SEQUENCE</scope>
    <source>
        <strain evidence="2">ECLA1</strain>
    </source>
</reference>
<dbReference type="Proteomes" id="UP001283361">
    <property type="component" value="Unassembled WGS sequence"/>
</dbReference>
<dbReference type="AlphaFoldDB" id="A0AAE1A3Q8"/>
<sequence>MNGRLECGVDLDGALILVASNMNGRLECGVDLDGALILGCVRWLRSDWCSGAPVARSDHLFCSRHALDLDPTETPTGHGTNGGGTDIRSIPPQPESTC</sequence>
<evidence type="ECO:0000313" key="2">
    <source>
        <dbReference type="EMBL" id="KAK3780635.1"/>
    </source>
</evidence>
<organism evidence="2 3">
    <name type="scientific">Elysia crispata</name>
    <name type="common">lettuce slug</name>
    <dbReference type="NCBI Taxonomy" id="231223"/>
    <lineage>
        <taxon>Eukaryota</taxon>
        <taxon>Metazoa</taxon>
        <taxon>Spiralia</taxon>
        <taxon>Lophotrochozoa</taxon>
        <taxon>Mollusca</taxon>
        <taxon>Gastropoda</taxon>
        <taxon>Heterobranchia</taxon>
        <taxon>Euthyneura</taxon>
        <taxon>Panpulmonata</taxon>
        <taxon>Sacoglossa</taxon>
        <taxon>Placobranchoidea</taxon>
        <taxon>Plakobranchidae</taxon>
        <taxon>Elysia</taxon>
    </lineage>
</organism>
<evidence type="ECO:0000256" key="1">
    <source>
        <dbReference type="SAM" id="MobiDB-lite"/>
    </source>
</evidence>
<gene>
    <name evidence="2" type="ORF">RRG08_044859</name>
</gene>
<proteinExistence type="predicted"/>
<dbReference type="EMBL" id="JAWDGP010002698">
    <property type="protein sequence ID" value="KAK3780635.1"/>
    <property type="molecule type" value="Genomic_DNA"/>
</dbReference>